<sequence>MLSIQLQAPTPARPSRFKQTTFICAAAFAGLAPSSLCVCAT</sequence>
<dbReference type="RefSeq" id="WP_305385452.1">
    <property type="nucleotide sequence ID" value="NZ_CP117426.1"/>
</dbReference>
<evidence type="ECO:0000313" key="1">
    <source>
        <dbReference type="EMBL" id="WLH11441.1"/>
    </source>
</evidence>
<evidence type="ECO:0000313" key="2">
    <source>
        <dbReference type="Proteomes" id="UP001230339"/>
    </source>
</evidence>
<dbReference type="Proteomes" id="UP001230339">
    <property type="component" value="Chromosome"/>
</dbReference>
<name>A0ABY9G764_9PSED</name>
<proteinExistence type="predicted"/>
<reference evidence="1 2" key="1">
    <citation type="submission" date="2023-02" db="EMBL/GenBank/DDBJ databases">
        <title>Evolution of Hrp T3SS in non-pathogenic Pseudomonas fluorescens.</title>
        <authorList>
            <person name="Liao K."/>
            <person name="Wei H."/>
            <person name="Gu Y."/>
        </authorList>
    </citation>
    <scope>NUCLEOTIDE SEQUENCE [LARGE SCALE GENOMIC DNA]</scope>
    <source>
        <strain evidence="1 2">FP205</strain>
    </source>
</reference>
<protein>
    <submittedName>
        <fullName evidence="1">Uncharacterized protein</fullName>
    </submittedName>
</protein>
<accession>A0ABY9G764</accession>
<organism evidence="1 2">
    <name type="scientific">Pseudomonas hefeiensis</name>
    <dbReference type="NCBI Taxonomy" id="2738125"/>
    <lineage>
        <taxon>Bacteria</taxon>
        <taxon>Pseudomonadati</taxon>
        <taxon>Pseudomonadota</taxon>
        <taxon>Gammaproteobacteria</taxon>
        <taxon>Pseudomonadales</taxon>
        <taxon>Pseudomonadaceae</taxon>
        <taxon>Pseudomonas</taxon>
    </lineage>
</organism>
<gene>
    <name evidence="1" type="ORF">PSH57_21640</name>
</gene>
<keyword evidence="2" id="KW-1185">Reference proteome</keyword>
<dbReference type="EMBL" id="CP117449">
    <property type="protein sequence ID" value="WLH11441.1"/>
    <property type="molecule type" value="Genomic_DNA"/>
</dbReference>